<evidence type="ECO:0000256" key="1">
    <source>
        <dbReference type="ARBA" id="ARBA00004251"/>
    </source>
</evidence>
<keyword evidence="9 18" id="KW-0418">Kinase</keyword>
<dbReference type="InterPro" id="IPR000858">
    <property type="entry name" value="S_locus_glycoprot_dom"/>
</dbReference>
<evidence type="ECO:0000256" key="19">
    <source>
        <dbReference type="SAM" id="Phobius"/>
    </source>
</evidence>
<keyword evidence="12 19" id="KW-0472">Membrane</keyword>
<evidence type="ECO:0000256" key="3">
    <source>
        <dbReference type="ARBA" id="ARBA00022527"/>
    </source>
</evidence>
<accession>A0A8S0U268</accession>
<dbReference type="PROSITE" id="PS50011">
    <property type="entry name" value="PROTEIN_KINASE_DOM"/>
    <property type="match status" value="1"/>
</dbReference>
<evidence type="ECO:0000256" key="10">
    <source>
        <dbReference type="ARBA" id="ARBA00022840"/>
    </source>
</evidence>
<dbReference type="FunFam" id="2.90.10.10:FF:000001">
    <property type="entry name" value="G-type lectin S-receptor-like serine/threonine-protein kinase"/>
    <property type="match status" value="1"/>
</dbReference>
<dbReference type="PROSITE" id="PS50948">
    <property type="entry name" value="PAN"/>
    <property type="match status" value="1"/>
</dbReference>
<dbReference type="SMART" id="SM00220">
    <property type="entry name" value="S_TKc"/>
    <property type="match status" value="1"/>
</dbReference>
<evidence type="ECO:0000256" key="8">
    <source>
        <dbReference type="ARBA" id="ARBA00022741"/>
    </source>
</evidence>
<dbReference type="CDD" id="cd01098">
    <property type="entry name" value="PAN_AP_plant"/>
    <property type="match status" value="1"/>
</dbReference>
<sequence length="887" mass="100615">MYFEFEEYVYPYEEEGNRCRFKDNFRDLISGGGKDGWVLGIRQQWAATRIDGDRRQLASMVVVDTITVTTSLADGNYVVSSGGTFELGFFSPENSINRFLGIWYKQISVRTIVWVANRETPFNDTSGALKLTENGNLVLVNSTNGVVLWSSNSTSVSMSLVAQLLDSGNLVIRGSSDGNYTWQSFDHPTDTALPGMKMGKNFVTGVDRILCSWKTKNDPSRGDFTYLMDTHGYPQHMMMSGSSVRFRSGPWNGLSFSGSPGLKKNPIYTFQFVFNQQEVYYSFDLINPYIYSRLVLDPDGVLRRFSWNNRTQVWTNLVNAPADNCALYGQCHGYGSCDTNNSPICSCMDKFKPKDPKDWLSADWSNGCVRKTPLNCKSDGFIKYSGIKLPDTRNSWYNLSMSLEKCREICMTNCSCMAYSNIDIRGKGNGCFLWFDDLMDIRYYGGNDGQDIYIRMASSELGSSGLKKKILRVCLASLGAVLILFLILISFTWKKKKDREKRQKVQQQQQLTREGSLGSSSRQFYTVENDNPDIDLPLFDVTTILKATNYFSPSNKIGEGGFGPVYKGVLKEGKEIAVKRLSKYSTQGNDEFKNEVILIAKLQHRNLVNLVGCCIHEEEKMLIYEFMTNNSLDTYIFDKDQGRLLDWQKRFRIVNGIARGLLYLHQDSRLRIIHRDLKAGNILLDVDMNPKISDFGMARSFVGNETEANTRRVVGTYGYMSPEYAVDGHFSVKSDIFSFGVLILEIISGQKNRGFFHLDHHHNLLGHAWILHNEGRSQELIDSHLVQSCYLSEVLRSMHIALLCVQRNPEDRPSMSNVVLMLASEGALPKPKEPGFFTERNLFHEVETSSTKNSTYSYVPGSSVPYPSKPVFFGTRQSIFKRESRKI</sequence>
<dbReference type="InterPro" id="IPR011009">
    <property type="entry name" value="Kinase-like_dom_sf"/>
</dbReference>
<dbReference type="Gene3D" id="3.50.4.10">
    <property type="entry name" value="Hepatocyte Growth Factor"/>
    <property type="match status" value="1"/>
</dbReference>
<evidence type="ECO:0000256" key="12">
    <source>
        <dbReference type="ARBA" id="ARBA00023136"/>
    </source>
</evidence>
<evidence type="ECO:0000313" key="23">
    <source>
        <dbReference type="EMBL" id="CAA3012401.1"/>
    </source>
</evidence>
<dbReference type="Gramene" id="OE9A106119T1">
    <property type="protein sequence ID" value="OE9A106119C1"/>
    <property type="gene ID" value="OE9A106119"/>
</dbReference>
<dbReference type="CDD" id="cd00028">
    <property type="entry name" value="B_lectin"/>
    <property type="match status" value="1"/>
</dbReference>
<evidence type="ECO:0000256" key="6">
    <source>
        <dbReference type="ARBA" id="ARBA00022729"/>
    </source>
</evidence>
<dbReference type="EMBL" id="CACTIH010007400">
    <property type="protein sequence ID" value="CAA3012401.1"/>
    <property type="molecule type" value="Genomic_DNA"/>
</dbReference>
<proteinExistence type="inferred from homology"/>
<dbReference type="Gene3D" id="1.10.510.10">
    <property type="entry name" value="Transferase(Phosphotransferase) domain 1"/>
    <property type="match status" value="1"/>
</dbReference>
<dbReference type="PIRSF" id="PIRSF000641">
    <property type="entry name" value="SRK"/>
    <property type="match status" value="1"/>
</dbReference>
<keyword evidence="24" id="KW-1185">Reference proteome</keyword>
<feature type="domain" description="Bulb-type lectin" evidence="21">
    <location>
        <begin position="63"/>
        <end position="185"/>
    </location>
</feature>
<organism evidence="23 24">
    <name type="scientific">Olea europaea subsp. europaea</name>
    <dbReference type="NCBI Taxonomy" id="158383"/>
    <lineage>
        <taxon>Eukaryota</taxon>
        <taxon>Viridiplantae</taxon>
        <taxon>Streptophyta</taxon>
        <taxon>Embryophyta</taxon>
        <taxon>Tracheophyta</taxon>
        <taxon>Spermatophyta</taxon>
        <taxon>Magnoliopsida</taxon>
        <taxon>eudicotyledons</taxon>
        <taxon>Gunneridae</taxon>
        <taxon>Pentapetalae</taxon>
        <taxon>asterids</taxon>
        <taxon>lamiids</taxon>
        <taxon>Lamiales</taxon>
        <taxon>Oleaceae</taxon>
        <taxon>Oleeae</taxon>
        <taxon>Olea</taxon>
    </lineage>
</organism>
<comment type="catalytic activity">
    <reaction evidence="16 18">
        <text>L-threonyl-[protein] + ATP = O-phospho-L-threonyl-[protein] + ADP + H(+)</text>
        <dbReference type="Rhea" id="RHEA:46608"/>
        <dbReference type="Rhea" id="RHEA-COMP:11060"/>
        <dbReference type="Rhea" id="RHEA-COMP:11605"/>
        <dbReference type="ChEBI" id="CHEBI:15378"/>
        <dbReference type="ChEBI" id="CHEBI:30013"/>
        <dbReference type="ChEBI" id="CHEBI:30616"/>
        <dbReference type="ChEBI" id="CHEBI:61977"/>
        <dbReference type="ChEBI" id="CHEBI:456216"/>
        <dbReference type="EC" id="2.7.11.1"/>
    </reaction>
</comment>
<dbReference type="OrthoDB" id="785331at2759"/>
<dbReference type="GO" id="GO:0004674">
    <property type="term" value="F:protein serine/threonine kinase activity"/>
    <property type="evidence" value="ECO:0007669"/>
    <property type="project" value="UniProtKB-KW"/>
</dbReference>
<feature type="domain" description="Protein kinase" evidence="20">
    <location>
        <begin position="551"/>
        <end position="836"/>
    </location>
</feature>
<keyword evidence="15" id="KW-0325">Glycoprotein</keyword>
<dbReference type="FunFam" id="1.10.510.10:FF:000060">
    <property type="entry name" value="G-type lectin S-receptor-like serine/threonine-protein kinase"/>
    <property type="match status" value="1"/>
</dbReference>
<keyword evidence="14" id="KW-0675">Receptor</keyword>
<protein>
    <recommendedName>
        <fullName evidence="18">Receptor-like serine/threonine-protein kinase</fullName>
        <ecNumber evidence="18">2.7.11.1</ecNumber>
    </recommendedName>
</protein>
<dbReference type="InterPro" id="IPR000719">
    <property type="entry name" value="Prot_kinase_dom"/>
</dbReference>
<dbReference type="PANTHER" id="PTHR32444">
    <property type="entry name" value="BULB-TYPE LECTIN DOMAIN-CONTAINING PROTEIN"/>
    <property type="match status" value="1"/>
</dbReference>
<keyword evidence="10 18" id="KW-0067">ATP-binding</keyword>
<dbReference type="AlphaFoldDB" id="A0A8S0U268"/>
<dbReference type="SUPFAM" id="SSF56112">
    <property type="entry name" value="Protein kinase-like (PK-like)"/>
    <property type="match status" value="1"/>
</dbReference>
<dbReference type="EC" id="2.7.11.1" evidence="18"/>
<dbReference type="Pfam" id="PF01453">
    <property type="entry name" value="B_lectin"/>
    <property type="match status" value="1"/>
</dbReference>
<keyword evidence="3 18" id="KW-0723">Serine/threonine-protein kinase</keyword>
<dbReference type="PROSITE" id="PS50927">
    <property type="entry name" value="BULB_LECTIN"/>
    <property type="match status" value="1"/>
</dbReference>
<evidence type="ECO:0000256" key="15">
    <source>
        <dbReference type="ARBA" id="ARBA00023180"/>
    </source>
</evidence>
<dbReference type="InterPro" id="IPR024171">
    <property type="entry name" value="SRK-like_kinase"/>
</dbReference>
<gene>
    <name evidence="23" type="ORF">OLEA9_A106119</name>
</gene>
<evidence type="ECO:0000256" key="9">
    <source>
        <dbReference type="ARBA" id="ARBA00022777"/>
    </source>
</evidence>
<dbReference type="InterPro" id="IPR036426">
    <property type="entry name" value="Bulb-type_lectin_dom_sf"/>
</dbReference>
<dbReference type="InterPro" id="IPR001480">
    <property type="entry name" value="Bulb-type_lectin_dom"/>
</dbReference>
<keyword evidence="11 19" id="KW-1133">Transmembrane helix</keyword>
<evidence type="ECO:0000256" key="11">
    <source>
        <dbReference type="ARBA" id="ARBA00022989"/>
    </source>
</evidence>
<dbReference type="SUPFAM" id="SSF51110">
    <property type="entry name" value="alpha-D-mannose-specific plant lectins"/>
    <property type="match status" value="1"/>
</dbReference>
<dbReference type="PANTHER" id="PTHR32444:SF183">
    <property type="entry name" value="APPLE DOMAIN-CONTAINING PROTEIN"/>
    <property type="match status" value="1"/>
</dbReference>
<feature type="transmembrane region" description="Helical" evidence="19">
    <location>
        <begin position="470"/>
        <end position="493"/>
    </location>
</feature>
<dbReference type="SMART" id="SM00473">
    <property type="entry name" value="PAN_AP"/>
    <property type="match status" value="1"/>
</dbReference>
<dbReference type="FunFam" id="3.30.200.20:FF:000330">
    <property type="entry name" value="G-type lectin S-receptor-like serine/threonine-protein kinase At4g03230"/>
    <property type="match status" value="1"/>
</dbReference>
<evidence type="ECO:0000256" key="18">
    <source>
        <dbReference type="PIRNR" id="PIRNR000641"/>
    </source>
</evidence>
<evidence type="ECO:0000256" key="4">
    <source>
        <dbReference type="ARBA" id="ARBA00022679"/>
    </source>
</evidence>
<keyword evidence="7" id="KW-0430">Lectin</keyword>
<keyword evidence="2" id="KW-1003">Cell membrane</keyword>
<comment type="similarity">
    <text evidence="18">Belongs to the protein kinase superfamily. Ser/Thr protein kinase family.</text>
</comment>
<dbReference type="Gene3D" id="3.30.200.20">
    <property type="entry name" value="Phosphorylase Kinase, domain 1"/>
    <property type="match status" value="1"/>
</dbReference>
<dbReference type="GO" id="GO:0005524">
    <property type="term" value="F:ATP binding"/>
    <property type="evidence" value="ECO:0007669"/>
    <property type="project" value="UniProtKB-KW"/>
</dbReference>
<keyword evidence="5 19" id="KW-0812">Transmembrane</keyword>
<keyword evidence="13" id="KW-1015">Disulfide bond</keyword>
<evidence type="ECO:0000259" key="21">
    <source>
        <dbReference type="PROSITE" id="PS50927"/>
    </source>
</evidence>
<evidence type="ECO:0000259" key="22">
    <source>
        <dbReference type="PROSITE" id="PS50948"/>
    </source>
</evidence>
<dbReference type="Proteomes" id="UP000594638">
    <property type="component" value="Unassembled WGS sequence"/>
</dbReference>
<evidence type="ECO:0000256" key="14">
    <source>
        <dbReference type="ARBA" id="ARBA00023170"/>
    </source>
</evidence>
<keyword evidence="6" id="KW-0732">Signal</keyword>
<dbReference type="SMART" id="SM00108">
    <property type="entry name" value="B_lectin"/>
    <property type="match status" value="1"/>
</dbReference>
<dbReference type="InterPro" id="IPR003609">
    <property type="entry name" value="Pan_app"/>
</dbReference>
<evidence type="ECO:0000256" key="5">
    <source>
        <dbReference type="ARBA" id="ARBA00022692"/>
    </source>
</evidence>
<comment type="caution">
    <text evidence="23">The sequence shown here is derived from an EMBL/GenBank/DDBJ whole genome shotgun (WGS) entry which is preliminary data.</text>
</comment>
<dbReference type="CDD" id="cd14066">
    <property type="entry name" value="STKc_IRAK"/>
    <property type="match status" value="1"/>
</dbReference>
<reference evidence="23 24" key="1">
    <citation type="submission" date="2019-12" db="EMBL/GenBank/DDBJ databases">
        <authorList>
            <person name="Alioto T."/>
            <person name="Alioto T."/>
            <person name="Gomez Garrido J."/>
        </authorList>
    </citation>
    <scope>NUCLEOTIDE SEQUENCE [LARGE SCALE GENOMIC DNA]</scope>
</reference>
<keyword evidence="8 18" id="KW-0547">Nucleotide-binding</keyword>
<dbReference type="Pfam" id="PF08276">
    <property type="entry name" value="PAN_2"/>
    <property type="match status" value="1"/>
</dbReference>
<dbReference type="GO" id="GO:0005886">
    <property type="term" value="C:plasma membrane"/>
    <property type="evidence" value="ECO:0007669"/>
    <property type="project" value="UniProtKB-SubCell"/>
</dbReference>
<evidence type="ECO:0000259" key="20">
    <source>
        <dbReference type="PROSITE" id="PS50011"/>
    </source>
</evidence>
<dbReference type="InterPro" id="IPR001245">
    <property type="entry name" value="Ser-Thr/Tyr_kinase_cat_dom"/>
</dbReference>
<dbReference type="GO" id="GO:0030246">
    <property type="term" value="F:carbohydrate binding"/>
    <property type="evidence" value="ECO:0007669"/>
    <property type="project" value="UniProtKB-KW"/>
</dbReference>
<evidence type="ECO:0000256" key="17">
    <source>
        <dbReference type="ARBA" id="ARBA00048679"/>
    </source>
</evidence>
<comment type="catalytic activity">
    <reaction evidence="17 18">
        <text>L-seryl-[protein] + ATP = O-phospho-L-seryl-[protein] + ADP + H(+)</text>
        <dbReference type="Rhea" id="RHEA:17989"/>
        <dbReference type="Rhea" id="RHEA-COMP:9863"/>
        <dbReference type="Rhea" id="RHEA-COMP:11604"/>
        <dbReference type="ChEBI" id="CHEBI:15378"/>
        <dbReference type="ChEBI" id="CHEBI:29999"/>
        <dbReference type="ChEBI" id="CHEBI:30616"/>
        <dbReference type="ChEBI" id="CHEBI:83421"/>
        <dbReference type="ChEBI" id="CHEBI:456216"/>
        <dbReference type="EC" id="2.7.11.1"/>
    </reaction>
</comment>
<evidence type="ECO:0000313" key="24">
    <source>
        <dbReference type="Proteomes" id="UP000594638"/>
    </source>
</evidence>
<name>A0A8S0U268_OLEEU</name>
<evidence type="ECO:0000256" key="16">
    <source>
        <dbReference type="ARBA" id="ARBA00047899"/>
    </source>
</evidence>
<dbReference type="Pfam" id="PF07714">
    <property type="entry name" value="PK_Tyr_Ser-Thr"/>
    <property type="match status" value="1"/>
</dbReference>
<evidence type="ECO:0000256" key="7">
    <source>
        <dbReference type="ARBA" id="ARBA00022734"/>
    </source>
</evidence>
<dbReference type="InterPro" id="IPR008271">
    <property type="entry name" value="Ser/Thr_kinase_AS"/>
</dbReference>
<keyword evidence="4 18" id="KW-0808">Transferase</keyword>
<dbReference type="GO" id="GO:0048544">
    <property type="term" value="P:recognition of pollen"/>
    <property type="evidence" value="ECO:0007669"/>
    <property type="project" value="InterPro"/>
</dbReference>
<feature type="domain" description="Apple" evidence="22">
    <location>
        <begin position="376"/>
        <end position="457"/>
    </location>
</feature>
<dbReference type="Pfam" id="PF00954">
    <property type="entry name" value="S_locus_glycop"/>
    <property type="match status" value="1"/>
</dbReference>
<dbReference type="PROSITE" id="PS00108">
    <property type="entry name" value="PROTEIN_KINASE_ST"/>
    <property type="match status" value="1"/>
</dbReference>
<evidence type="ECO:0000256" key="13">
    <source>
        <dbReference type="ARBA" id="ARBA00023157"/>
    </source>
</evidence>
<dbReference type="Gene3D" id="2.90.10.10">
    <property type="entry name" value="Bulb-type lectin domain"/>
    <property type="match status" value="1"/>
</dbReference>
<comment type="subcellular location">
    <subcellularLocation>
        <location evidence="1">Cell membrane</location>
        <topology evidence="1">Single-pass type I membrane protein</topology>
    </subcellularLocation>
</comment>
<evidence type="ECO:0000256" key="2">
    <source>
        <dbReference type="ARBA" id="ARBA00022475"/>
    </source>
</evidence>